<reference evidence="3 4" key="1">
    <citation type="submission" date="2019-03" db="EMBL/GenBank/DDBJ databases">
        <title>Ramlibacter henchirensis DSM 14656, whole genome shotgun sequence.</title>
        <authorList>
            <person name="Zhang X."/>
            <person name="Feng G."/>
            <person name="Zhu H."/>
        </authorList>
    </citation>
    <scope>NUCLEOTIDE SEQUENCE [LARGE SCALE GENOMIC DNA]</scope>
    <source>
        <strain evidence="3 4">DSM 14656</strain>
    </source>
</reference>
<evidence type="ECO:0000256" key="2">
    <source>
        <dbReference type="SAM" id="SignalP"/>
    </source>
</evidence>
<proteinExistence type="predicted"/>
<name>A0A4Z0BVS5_9BURK</name>
<dbReference type="Gene3D" id="3.10.450.160">
    <property type="entry name" value="inner membrane protein cigr"/>
    <property type="match status" value="1"/>
</dbReference>
<dbReference type="AlphaFoldDB" id="A0A4Z0BVS5"/>
<protein>
    <recommendedName>
        <fullName evidence="5">RcnB family protein</fullName>
    </recommendedName>
</protein>
<feature type="compositionally biased region" description="Basic and acidic residues" evidence="1">
    <location>
        <begin position="60"/>
        <end position="71"/>
    </location>
</feature>
<comment type="caution">
    <text evidence="3">The sequence shown here is derived from an EMBL/GenBank/DDBJ whole genome shotgun (WGS) entry which is preliminary data.</text>
</comment>
<dbReference type="OrthoDB" id="5432438at2"/>
<feature type="chain" id="PRO_5021359327" description="RcnB family protein" evidence="2">
    <location>
        <begin position="28"/>
        <end position="174"/>
    </location>
</feature>
<organism evidence="3 4">
    <name type="scientific">Ramlibacter henchirensis</name>
    <dbReference type="NCBI Taxonomy" id="204072"/>
    <lineage>
        <taxon>Bacteria</taxon>
        <taxon>Pseudomonadati</taxon>
        <taxon>Pseudomonadota</taxon>
        <taxon>Betaproteobacteria</taxon>
        <taxon>Burkholderiales</taxon>
        <taxon>Comamonadaceae</taxon>
        <taxon>Ramlibacter</taxon>
    </lineage>
</organism>
<keyword evidence="2" id="KW-0732">Signal</keyword>
<evidence type="ECO:0000313" key="4">
    <source>
        <dbReference type="Proteomes" id="UP000298180"/>
    </source>
</evidence>
<evidence type="ECO:0000313" key="3">
    <source>
        <dbReference type="EMBL" id="TFZ02368.1"/>
    </source>
</evidence>
<gene>
    <name evidence="3" type="ORF">EZ313_13955</name>
</gene>
<evidence type="ECO:0008006" key="5">
    <source>
        <dbReference type="Google" id="ProtNLM"/>
    </source>
</evidence>
<dbReference type="Proteomes" id="UP000298180">
    <property type="component" value="Unassembled WGS sequence"/>
</dbReference>
<accession>A0A4Z0BVS5</accession>
<evidence type="ECO:0000256" key="1">
    <source>
        <dbReference type="SAM" id="MobiDB-lite"/>
    </source>
</evidence>
<sequence length="174" mass="18224">MKQIDHKTWCAGLLAALVLALGSPALAEKPDWGGGGSHKHKGGGKDHDGGGKHAHKHEKKGGGHREARVGGYFNDRDRQAIRVSWGESYGGGKGCPPGLAKKGNGCMPPGQAKKYNVGQPLPTAVVHYPVPSQVLVQLPPPPVGHKYVRVAADILLIAVGTSMVVDAITDLSRL</sequence>
<feature type="signal peptide" evidence="2">
    <location>
        <begin position="1"/>
        <end position="27"/>
    </location>
</feature>
<feature type="region of interest" description="Disordered" evidence="1">
    <location>
        <begin position="30"/>
        <end position="71"/>
    </location>
</feature>
<dbReference type="EMBL" id="SMLM01000002">
    <property type="protein sequence ID" value="TFZ02368.1"/>
    <property type="molecule type" value="Genomic_DNA"/>
</dbReference>
<keyword evidence="4" id="KW-1185">Reference proteome</keyword>
<dbReference type="RefSeq" id="WP_135263895.1">
    <property type="nucleotide sequence ID" value="NZ_SMLM01000002.1"/>
</dbReference>